<dbReference type="InterPro" id="IPR039417">
    <property type="entry name" value="Peptidase_C1A_papain-like"/>
</dbReference>
<evidence type="ECO:0000256" key="8">
    <source>
        <dbReference type="SAM" id="SignalP"/>
    </source>
</evidence>
<feature type="chain" id="PRO_5037126585" description="Cathepsin L-like" evidence="8">
    <location>
        <begin position="19"/>
        <end position="389"/>
    </location>
</feature>
<dbReference type="PROSITE" id="PS00639">
    <property type="entry name" value="THIOL_PROTEASE_HIS"/>
    <property type="match status" value="1"/>
</dbReference>
<dbReference type="GO" id="GO:0006508">
    <property type="term" value="P:proteolysis"/>
    <property type="evidence" value="ECO:0007669"/>
    <property type="project" value="UniProtKB-KW"/>
</dbReference>
<dbReference type="SMART" id="SM00848">
    <property type="entry name" value="Inhibitor_I29"/>
    <property type="match status" value="1"/>
</dbReference>
<keyword evidence="2" id="KW-0645">Protease</keyword>
<sequence>MNTVNVLFVLTVLRVCFALRFAEDDDNGLADSFQRHKFRVRDDSDEVSSGSSYQTKRYESLRARGSLRDRHRIKYLIKQGYEQWRLFKEQHGKDYEDEETENDHMLAFLSNIEEIRKHNARYQRGESSFEMGTNHITDLPFEEYRKLNGYKPRYDDGHRNGTKFLVPFNINIPGHWDWRDHGYVTEVKNQGMCGSCWAFSATGALEGQHKRKIGSLVSLSEQNLVDCSRKYGNNGCNGGLMDYAFEYIKDNHGIDTEASYPYKGKEMKCHFSRKTVGAEDEGYVDLPEGDEEKLKIAVATQGPISVAIDAGHPSFQMYRKGVYYEPQCSSESLDHGVLIVGYGTDEIDGDYWIVKNSWGLGWGEKGYVRIARNRDNHCGIASKASYPIV</sequence>
<keyword evidence="8" id="KW-0732">Signal</keyword>
<evidence type="ECO:0000256" key="5">
    <source>
        <dbReference type="ARBA" id="ARBA00023145"/>
    </source>
</evidence>
<name>A0A915B0Z7_PARUN</name>
<evidence type="ECO:0000259" key="10">
    <source>
        <dbReference type="SMART" id="SM00848"/>
    </source>
</evidence>
<keyword evidence="11" id="KW-1185">Reference proteome</keyword>
<dbReference type="InterPro" id="IPR000668">
    <property type="entry name" value="Peptidase_C1A_C"/>
</dbReference>
<keyword evidence="6" id="KW-1015">Disulfide bond</keyword>
<protein>
    <recommendedName>
        <fullName evidence="7">Cathepsin L-like</fullName>
    </recommendedName>
</protein>
<dbReference type="InterPro" id="IPR013128">
    <property type="entry name" value="Peptidase_C1A"/>
</dbReference>
<feature type="domain" description="Peptidase C1A papain C-terminal" evidence="9">
    <location>
        <begin position="172"/>
        <end position="388"/>
    </location>
</feature>
<dbReference type="InterPro" id="IPR013201">
    <property type="entry name" value="Prot_inhib_I29"/>
</dbReference>
<dbReference type="Pfam" id="PF08246">
    <property type="entry name" value="Inhibitor_I29"/>
    <property type="match status" value="1"/>
</dbReference>
<dbReference type="SUPFAM" id="SSF54001">
    <property type="entry name" value="Cysteine proteinases"/>
    <property type="match status" value="1"/>
</dbReference>
<keyword evidence="5" id="KW-0865">Zymogen</keyword>
<dbReference type="WBParaSite" id="PgR023_g006_t01">
    <property type="protein sequence ID" value="PgR023_g006_t01"/>
    <property type="gene ID" value="PgR023_g006"/>
</dbReference>
<dbReference type="PANTHER" id="PTHR12411">
    <property type="entry name" value="CYSTEINE PROTEASE FAMILY C1-RELATED"/>
    <property type="match status" value="1"/>
</dbReference>
<dbReference type="AlphaFoldDB" id="A0A915B0Z7"/>
<evidence type="ECO:0000256" key="2">
    <source>
        <dbReference type="ARBA" id="ARBA00022670"/>
    </source>
</evidence>
<accession>A0A915B0Z7</accession>
<dbReference type="PROSITE" id="PS00640">
    <property type="entry name" value="THIOL_PROTEASE_ASN"/>
    <property type="match status" value="1"/>
</dbReference>
<dbReference type="PRINTS" id="PR00705">
    <property type="entry name" value="PAPAIN"/>
</dbReference>
<dbReference type="Pfam" id="PF00112">
    <property type="entry name" value="Peptidase_C1"/>
    <property type="match status" value="1"/>
</dbReference>
<dbReference type="CDD" id="cd02248">
    <property type="entry name" value="Peptidase_C1A"/>
    <property type="match status" value="1"/>
</dbReference>
<evidence type="ECO:0000256" key="6">
    <source>
        <dbReference type="ARBA" id="ARBA00023157"/>
    </source>
</evidence>
<comment type="similarity">
    <text evidence="1">Belongs to the peptidase C1 family.</text>
</comment>
<feature type="domain" description="Cathepsin propeptide inhibitor" evidence="10">
    <location>
        <begin position="84"/>
        <end position="144"/>
    </location>
</feature>
<dbReference type="SMART" id="SM00645">
    <property type="entry name" value="Pept_C1"/>
    <property type="match status" value="1"/>
</dbReference>
<evidence type="ECO:0000313" key="11">
    <source>
        <dbReference type="Proteomes" id="UP000887569"/>
    </source>
</evidence>
<evidence type="ECO:0000256" key="3">
    <source>
        <dbReference type="ARBA" id="ARBA00022801"/>
    </source>
</evidence>
<dbReference type="InterPro" id="IPR038765">
    <property type="entry name" value="Papain-like_cys_pep_sf"/>
</dbReference>
<evidence type="ECO:0000256" key="7">
    <source>
        <dbReference type="ARBA" id="ARBA00069138"/>
    </source>
</evidence>
<proteinExistence type="inferred from homology"/>
<evidence type="ECO:0000259" key="9">
    <source>
        <dbReference type="SMART" id="SM00645"/>
    </source>
</evidence>
<reference evidence="12" key="1">
    <citation type="submission" date="2022-11" db="UniProtKB">
        <authorList>
            <consortium name="WormBaseParasite"/>
        </authorList>
    </citation>
    <scope>IDENTIFICATION</scope>
</reference>
<evidence type="ECO:0000256" key="1">
    <source>
        <dbReference type="ARBA" id="ARBA00008455"/>
    </source>
</evidence>
<dbReference type="Gene3D" id="3.90.70.10">
    <property type="entry name" value="Cysteine proteinases"/>
    <property type="match status" value="1"/>
</dbReference>
<dbReference type="InterPro" id="IPR025660">
    <property type="entry name" value="Pept_his_AS"/>
</dbReference>
<feature type="signal peptide" evidence="8">
    <location>
        <begin position="1"/>
        <end position="18"/>
    </location>
</feature>
<evidence type="ECO:0000313" key="12">
    <source>
        <dbReference type="WBParaSite" id="PgR023_g006_t01"/>
    </source>
</evidence>
<keyword evidence="4" id="KW-0788">Thiol protease</keyword>
<dbReference type="InterPro" id="IPR025661">
    <property type="entry name" value="Pept_asp_AS"/>
</dbReference>
<dbReference type="GO" id="GO:0008234">
    <property type="term" value="F:cysteine-type peptidase activity"/>
    <property type="evidence" value="ECO:0007669"/>
    <property type="project" value="UniProtKB-KW"/>
</dbReference>
<keyword evidence="3" id="KW-0378">Hydrolase</keyword>
<dbReference type="Proteomes" id="UP000887569">
    <property type="component" value="Unplaced"/>
</dbReference>
<dbReference type="FunFam" id="3.90.70.10:FF:000006">
    <property type="entry name" value="Cathepsin S"/>
    <property type="match status" value="1"/>
</dbReference>
<dbReference type="InterPro" id="IPR000169">
    <property type="entry name" value="Pept_cys_AS"/>
</dbReference>
<dbReference type="PROSITE" id="PS00139">
    <property type="entry name" value="THIOL_PROTEASE_CYS"/>
    <property type="match status" value="1"/>
</dbReference>
<evidence type="ECO:0000256" key="4">
    <source>
        <dbReference type="ARBA" id="ARBA00022807"/>
    </source>
</evidence>
<organism evidence="11 12">
    <name type="scientific">Parascaris univalens</name>
    <name type="common">Nematode worm</name>
    <dbReference type="NCBI Taxonomy" id="6257"/>
    <lineage>
        <taxon>Eukaryota</taxon>
        <taxon>Metazoa</taxon>
        <taxon>Ecdysozoa</taxon>
        <taxon>Nematoda</taxon>
        <taxon>Chromadorea</taxon>
        <taxon>Rhabditida</taxon>
        <taxon>Spirurina</taxon>
        <taxon>Ascaridomorpha</taxon>
        <taxon>Ascaridoidea</taxon>
        <taxon>Ascarididae</taxon>
        <taxon>Parascaris</taxon>
    </lineage>
</organism>